<dbReference type="EMBL" id="SMKW01000105">
    <property type="protein sequence ID" value="TDD36768.1"/>
    <property type="molecule type" value="Genomic_DNA"/>
</dbReference>
<accession>A0A4R4XXY3</accession>
<protein>
    <submittedName>
        <fullName evidence="1">Uncharacterized protein</fullName>
    </submittedName>
</protein>
<gene>
    <name evidence="1" type="ORF">E1288_41460</name>
</gene>
<evidence type="ECO:0000313" key="1">
    <source>
        <dbReference type="EMBL" id="TDD36768.1"/>
    </source>
</evidence>
<name>A0A4R4XXY3_9PSEU</name>
<sequence>MSSESTIDVVRQQLGEGRFVVLERKATTPSSKKDRAATSEVWLARPDGHLAWRGEPESPGLGQWPEGMLRYGRAKSEAASR</sequence>
<proteinExistence type="predicted"/>
<keyword evidence="2" id="KW-1185">Reference proteome</keyword>
<evidence type="ECO:0000313" key="2">
    <source>
        <dbReference type="Proteomes" id="UP000294947"/>
    </source>
</evidence>
<dbReference type="AlphaFoldDB" id="A0A4R4XXY3"/>
<comment type="caution">
    <text evidence="1">The sequence shown here is derived from an EMBL/GenBank/DDBJ whole genome shotgun (WGS) entry which is preliminary data.</text>
</comment>
<dbReference type="RefSeq" id="WP_132494147.1">
    <property type="nucleotide sequence ID" value="NZ_SMKW01000105.1"/>
</dbReference>
<reference evidence="1 2" key="1">
    <citation type="submission" date="2019-03" db="EMBL/GenBank/DDBJ databases">
        <title>Draft genome sequences of novel Actinobacteria.</title>
        <authorList>
            <person name="Sahin N."/>
            <person name="Ay H."/>
            <person name="Saygin H."/>
        </authorList>
    </citation>
    <scope>NUCLEOTIDE SEQUENCE [LARGE SCALE GENOMIC DNA]</scope>
    <source>
        <strain evidence="1 2">7K502</strain>
    </source>
</reference>
<dbReference type="Proteomes" id="UP000294947">
    <property type="component" value="Unassembled WGS sequence"/>
</dbReference>
<organism evidence="1 2">
    <name type="scientific">Saccharopolyspora elongata</name>
    <dbReference type="NCBI Taxonomy" id="2530387"/>
    <lineage>
        <taxon>Bacteria</taxon>
        <taxon>Bacillati</taxon>
        <taxon>Actinomycetota</taxon>
        <taxon>Actinomycetes</taxon>
        <taxon>Pseudonocardiales</taxon>
        <taxon>Pseudonocardiaceae</taxon>
        <taxon>Saccharopolyspora</taxon>
    </lineage>
</organism>